<protein>
    <submittedName>
        <fullName evidence="1">Uncharacterized protein</fullName>
    </submittedName>
</protein>
<evidence type="ECO:0000313" key="2">
    <source>
        <dbReference type="Proteomes" id="UP001197093"/>
    </source>
</evidence>
<evidence type="ECO:0000313" key="1">
    <source>
        <dbReference type="EMBL" id="KAG7286284.1"/>
    </source>
</evidence>
<dbReference type="AlphaFoldDB" id="A0AAD4ES33"/>
<dbReference type="Proteomes" id="UP001197093">
    <property type="component" value="Unassembled WGS sequence"/>
</dbReference>
<sequence length="114" mass="12745">MIETSDSSDLDHLRNLVEALLSVSKTSHNPICQKQLSLFKALHDVAVEYFEVKNAYPTESTAGATQSTLEEANTADIFDCIQTYRLTCAPAPTAYNFLTVQRIPRDSHFTYGTR</sequence>
<name>A0AAD4ES33_9PEZI</name>
<organism evidence="1 2">
    <name type="scientific">Staphylotrichum longicolle</name>
    <dbReference type="NCBI Taxonomy" id="669026"/>
    <lineage>
        <taxon>Eukaryota</taxon>
        <taxon>Fungi</taxon>
        <taxon>Dikarya</taxon>
        <taxon>Ascomycota</taxon>
        <taxon>Pezizomycotina</taxon>
        <taxon>Sordariomycetes</taxon>
        <taxon>Sordariomycetidae</taxon>
        <taxon>Sordariales</taxon>
        <taxon>Chaetomiaceae</taxon>
        <taxon>Staphylotrichum</taxon>
    </lineage>
</organism>
<keyword evidence="2" id="KW-1185">Reference proteome</keyword>
<reference evidence="1" key="1">
    <citation type="submission" date="2023-02" db="EMBL/GenBank/DDBJ databases">
        <authorList>
            <person name="Palmer J.M."/>
        </authorList>
    </citation>
    <scope>NUCLEOTIDE SEQUENCE</scope>
    <source>
        <strain evidence="1">FW57</strain>
    </source>
</reference>
<accession>A0AAD4ES33</accession>
<gene>
    <name evidence="1" type="ORF">NEMBOFW57_008592</name>
</gene>
<dbReference type="EMBL" id="JAHCVI010000004">
    <property type="protein sequence ID" value="KAG7286284.1"/>
    <property type="molecule type" value="Genomic_DNA"/>
</dbReference>
<proteinExistence type="predicted"/>
<comment type="caution">
    <text evidence="1">The sequence shown here is derived from an EMBL/GenBank/DDBJ whole genome shotgun (WGS) entry which is preliminary data.</text>
</comment>